<dbReference type="Gene3D" id="3.30.428.10">
    <property type="entry name" value="HIT-like"/>
    <property type="match status" value="1"/>
</dbReference>
<evidence type="ECO:0000256" key="2">
    <source>
        <dbReference type="ARBA" id="ARBA00025764"/>
    </source>
</evidence>
<name>A0A4W2DTS9_BOBOX</name>
<evidence type="ECO:0000256" key="1">
    <source>
        <dbReference type="ARBA" id="ARBA00024472"/>
    </source>
</evidence>
<evidence type="ECO:0000256" key="3">
    <source>
        <dbReference type="SAM" id="MobiDB-lite"/>
    </source>
</evidence>
<dbReference type="GO" id="GO:0003824">
    <property type="term" value="F:catalytic activity"/>
    <property type="evidence" value="ECO:0007669"/>
    <property type="project" value="InterPro"/>
</dbReference>
<dbReference type="AlphaFoldDB" id="A0A4W2DTS9"/>
<proteinExistence type="inferred from homology"/>
<dbReference type="InterPro" id="IPR001310">
    <property type="entry name" value="Histidine_triad_HIT"/>
</dbReference>
<feature type="region of interest" description="Disordered" evidence="3">
    <location>
        <begin position="1"/>
        <end position="28"/>
    </location>
</feature>
<protein>
    <recommendedName>
        <fullName evidence="4">HIT domain-containing protein</fullName>
    </recommendedName>
</protein>
<evidence type="ECO:0000313" key="5">
    <source>
        <dbReference type="Ensembl" id="ENSBIXP00000027611.1"/>
    </source>
</evidence>
<reference evidence="5" key="3">
    <citation type="submission" date="2025-09" db="UniProtKB">
        <authorList>
            <consortium name="Ensembl"/>
        </authorList>
    </citation>
    <scope>IDENTIFICATION</scope>
</reference>
<dbReference type="Proteomes" id="UP000314981">
    <property type="component" value="Chromosome 23"/>
</dbReference>
<comment type="similarity">
    <text evidence="2">Belongs to the HINT family.</text>
</comment>
<dbReference type="SUPFAM" id="SSF54197">
    <property type="entry name" value="HIT-like"/>
    <property type="match status" value="1"/>
</dbReference>
<dbReference type="Pfam" id="PF01230">
    <property type="entry name" value="HIT"/>
    <property type="match status" value="1"/>
</dbReference>
<sequence>MAGELTKAQAAWPGGDMLSGKHPRGNPSQVVYEEEQGLVFPDISPQAPTHFLVIFTKHKFQISATEDENERGFFTTEPPEKPIVRVAVMKFPLQKLFLELSLPL</sequence>
<dbReference type="STRING" id="30522.A0A4W2DTS9"/>
<dbReference type="PANTHER" id="PTHR23089">
    <property type="entry name" value="HISTIDINE TRIAD HIT PROTEIN"/>
    <property type="match status" value="1"/>
</dbReference>
<organism evidence="5 6">
    <name type="scientific">Bos indicus x Bos taurus</name>
    <name type="common">Hybrid cattle</name>
    <dbReference type="NCBI Taxonomy" id="30522"/>
    <lineage>
        <taxon>Eukaryota</taxon>
        <taxon>Metazoa</taxon>
        <taxon>Chordata</taxon>
        <taxon>Craniata</taxon>
        <taxon>Vertebrata</taxon>
        <taxon>Euteleostomi</taxon>
        <taxon>Mammalia</taxon>
        <taxon>Eutheria</taxon>
        <taxon>Laurasiatheria</taxon>
        <taxon>Artiodactyla</taxon>
        <taxon>Ruminantia</taxon>
        <taxon>Pecora</taxon>
        <taxon>Bovidae</taxon>
        <taxon>Bovinae</taxon>
        <taxon>Bos</taxon>
    </lineage>
</organism>
<dbReference type="Ensembl" id="ENSBIXT00000012864.1">
    <property type="protein sequence ID" value="ENSBIXP00000027611.1"/>
    <property type="gene ID" value="ENSBIXG00000007214.1"/>
</dbReference>
<evidence type="ECO:0000259" key="4">
    <source>
        <dbReference type="Pfam" id="PF01230"/>
    </source>
</evidence>
<reference evidence="5 6" key="1">
    <citation type="submission" date="2018-11" db="EMBL/GenBank/DDBJ databases">
        <title>Haplotype-resolved cattle genomes.</title>
        <authorList>
            <person name="Low W.Y."/>
            <person name="Tearle R."/>
            <person name="Bickhart D.M."/>
            <person name="Rosen B.D."/>
            <person name="Koren S."/>
            <person name="Rhie A."/>
            <person name="Hiendleder S."/>
            <person name="Phillippy A.M."/>
            <person name="Smith T.P.L."/>
            <person name="Williams J.L."/>
        </authorList>
    </citation>
    <scope>NUCLEOTIDE SEQUENCE [LARGE SCALE GENOMIC DNA]</scope>
</reference>
<dbReference type="InterPro" id="IPR036265">
    <property type="entry name" value="HIT-like_sf"/>
</dbReference>
<accession>A0A4W2DTS9</accession>
<comment type="catalytic activity">
    <reaction evidence="1">
        <text>adenosine 5'-phosphoramidate + H2O = NH4(+) + AMP</text>
        <dbReference type="Rhea" id="RHEA:67916"/>
        <dbReference type="ChEBI" id="CHEBI:15377"/>
        <dbReference type="ChEBI" id="CHEBI:28938"/>
        <dbReference type="ChEBI" id="CHEBI:57890"/>
        <dbReference type="ChEBI" id="CHEBI:456215"/>
    </reaction>
</comment>
<feature type="domain" description="HIT" evidence="4">
    <location>
        <begin position="26"/>
        <end position="71"/>
    </location>
</feature>
<evidence type="ECO:0000313" key="6">
    <source>
        <dbReference type="Proteomes" id="UP000314981"/>
    </source>
</evidence>
<dbReference type="InterPro" id="IPR011146">
    <property type="entry name" value="HIT-like"/>
</dbReference>
<keyword evidence="6" id="KW-1185">Reference proteome</keyword>
<reference evidence="5" key="2">
    <citation type="submission" date="2025-08" db="UniProtKB">
        <authorList>
            <consortium name="Ensembl"/>
        </authorList>
    </citation>
    <scope>IDENTIFICATION</scope>
</reference>